<evidence type="ECO:0000313" key="4">
    <source>
        <dbReference type="Proteomes" id="UP001549313"/>
    </source>
</evidence>
<dbReference type="InterPro" id="IPR036165">
    <property type="entry name" value="YefM-like_sf"/>
</dbReference>
<reference evidence="3 4" key="1">
    <citation type="submission" date="2024-06" db="EMBL/GenBank/DDBJ databases">
        <title>Sorghum-associated microbial communities from plants grown in Nebraska, USA.</title>
        <authorList>
            <person name="Schachtman D."/>
        </authorList>
    </citation>
    <scope>NUCLEOTIDE SEQUENCE [LARGE SCALE GENOMIC DNA]</scope>
    <source>
        <strain evidence="3 4">2814</strain>
    </source>
</reference>
<dbReference type="Gene3D" id="3.40.1620.10">
    <property type="entry name" value="YefM-like domain"/>
    <property type="match status" value="1"/>
</dbReference>
<keyword evidence="4" id="KW-1185">Reference proteome</keyword>
<dbReference type="InterPro" id="IPR006442">
    <property type="entry name" value="Antitoxin_Phd/YefM"/>
</dbReference>
<sequence length="91" mass="9951">MSTFHTMKVISVSELRKNLAAAIDRVAADHDPAIITREGGKPAAVLMSLEDFASWQETEYLLRSPANREALRASIAELEAGGGQVRELIEE</sequence>
<evidence type="ECO:0000256" key="1">
    <source>
        <dbReference type="ARBA" id="ARBA00009981"/>
    </source>
</evidence>
<dbReference type="SUPFAM" id="SSF143120">
    <property type="entry name" value="YefM-like"/>
    <property type="match status" value="1"/>
</dbReference>
<dbReference type="Pfam" id="PF02604">
    <property type="entry name" value="PhdYeFM_antitox"/>
    <property type="match status" value="1"/>
</dbReference>
<comment type="similarity">
    <text evidence="1 2">Belongs to the phD/YefM antitoxin family.</text>
</comment>
<dbReference type="InterPro" id="IPR051405">
    <property type="entry name" value="phD/YefM_antitoxin"/>
</dbReference>
<dbReference type="Gene3D" id="6.10.250.330">
    <property type="match status" value="1"/>
</dbReference>
<dbReference type="PANTHER" id="PTHR33713:SF6">
    <property type="entry name" value="ANTITOXIN YEFM"/>
    <property type="match status" value="1"/>
</dbReference>
<gene>
    <name evidence="3" type="ORF">ABIE19_003308</name>
</gene>
<protein>
    <recommendedName>
        <fullName evidence="2">Antitoxin</fullName>
    </recommendedName>
</protein>
<organism evidence="3 4">
    <name type="scientific">Brevundimonas faecalis</name>
    <dbReference type="NCBI Taxonomy" id="947378"/>
    <lineage>
        <taxon>Bacteria</taxon>
        <taxon>Pseudomonadati</taxon>
        <taxon>Pseudomonadota</taxon>
        <taxon>Alphaproteobacteria</taxon>
        <taxon>Caulobacterales</taxon>
        <taxon>Caulobacteraceae</taxon>
        <taxon>Brevundimonas</taxon>
    </lineage>
</organism>
<dbReference type="EMBL" id="JBEPTF010000006">
    <property type="protein sequence ID" value="MET4685357.1"/>
    <property type="molecule type" value="Genomic_DNA"/>
</dbReference>
<dbReference type="NCBIfam" id="TIGR01552">
    <property type="entry name" value="phd_fam"/>
    <property type="match status" value="1"/>
</dbReference>
<name>A0ABV2RFI8_9CAUL</name>
<comment type="caution">
    <text evidence="3">The sequence shown here is derived from an EMBL/GenBank/DDBJ whole genome shotgun (WGS) entry which is preliminary data.</text>
</comment>
<dbReference type="Proteomes" id="UP001549313">
    <property type="component" value="Unassembled WGS sequence"/>
</dbReference>
<evidence type="ECO:0000256" key="2">
    <source>
        <dbReference type="RuleBase" id="RU362080"/>
    </source>
</evidence>
<proteinExistence type="inferred from homology"/>
<dbReference type="PANTHER" id="PTHR33713">
    <property type="entry name" value="ANTITOXIN YAFN-RELATED"/>
    <property type="match status" value="1"/>
</dbReference>
<comment type="function">
    <text evidence="2">Antitoxin component of a type II toxin-antitoxin (TA) system.</text>
</comment>
<dbReference type="RefSeq" id="WP_354090326.1">
    <property type="nucleotide sequence ID" value="NZ_JBEPTF010000006.1"/>
</dbReference>
<evidence type="ECO:0000313" key="3">
    <source>
        <dbReference type="EMBL" id="MET4685357.1"/>
    </source>
</evidence>
<accession>A0ABV2RFI8</accession>